<reference evidence="2 3" key="1">
    <citation type="submission" date="2017-11" db="EMBL/GenBank/DDBJ databases">
        <title>Complete genome sequence of Herbaspirillum rubrisubalbicans DSM 11543.</title>
        <authorList>
            <person name="Chen M."/>
            <person name="An Q."/>
        </authorList>
    </citation>
    <scope>NUCLEOTIDE SEQUENCE [LARGE SCALE GENOMIC DNA]</scope>
    <source>
        <strain evidence="2 3">DSM 11543</strain>
    </source>
</reference>
<sequence>MYESFLLNGNIAEGVVMGMGSLLLVCIENYEQLLASKGAEAIDEIQAQVLLRVANICGTKGGLVGVLSPGRLGVCWDMGQRGEFIQQDDMHRQALAKEISCDLQSLFGGGAEWNISVAWGGDGALSSQLESTEYLWPPSHDESDVRIAESVYAALKEDRVMLDFEPVCCVFESSSSLYFESLVRLLSATGERLLPGEFIPALERLGLMRCLDRYVVRSVFKTLEQHPDIRLGVNISAQSAINDVWWRSTFADLMSRPDIARRLVVEITETAKLKAGTGRRFSQYLQRLGCQVAIDDFGAGFAKEAAREVQVPDVIKIDRGILRRTREAGQEGLLEEVLSAAHRQCSLVIVEGVETDHDRLTVARSGGRWAQGRYFHRAAGQIAFG</sequence>
<gene>
    <name evidence="2" type="ORF">RC54_05850</name>
</gene>
<dbReference type="PANTHER" id="PTHR33121">
    <property type="entry name" value="CYCLIC DI-GMP PHOSPHODIESTERASE PDEF"/>
    <property type="match status" value="1"/>
</dbReference>
<evidence type="ECO:0000259" key="1">
    <source>
        <dbReference type="PROSITE" id="PS50883"/>
    </source>
</evidence>
<name>A0AAD0XER6_9BURK</name>
<dbReference type="PANTHER" id="PTHR33121:SF23">
    <property type="entry name" value="CYCLIC DI-GMP PHOSPHODIESTERASE PDEB"/>
    <property type="match status" value="1"/>
</dbReference>
<accession>A0AAD0XER6</accession>
<dbReference type="InterPro" id="IPR001633">
    <property type="entry name" value="EAL_dom"/>
</dbReference>
<organism evidence="2 3">
    <name type="scientific">Herbaspirillum rubrisubalbicans</name>
    <dbReference type="NCBI Taxonomy" id="80842"/>
    <lineage>
        <taxon>Bacteria</taxon>
        <taxon>Pseudomonadati</taxon>
        <taxon>Pseudomonadota</taxon>
        <taxon>Betaproteobacteria</taxon>
        <taxon>Burkholderiales</taxon>
        <taxon>Oxalobacteraceae</taxon>
        <taxon>Herbaspirillum</taxon>
    </lineage>
</organism>
<dbReference type="PROSITE" id="PS50883">
    <property type="entry name" value="EAL"/>
    <property type="match status" value="1"/>
</dbReference>
<dbReference type="Pfam" id="PF00563">
    <property type="entry name" value="EAL"/>
    <property type="match status" value="1"/>
</dbReference>
<dbReference type="SMART" id="SM00052">
    <property type="entry name" value="EAL"/>
    <property type="match status" value="1"/>
</dbReference>
<dbReference type="InterPro" id="IPR035919">
    <property type="entry name" value="EAL_sf"/>
</dbReference>
<evidence type="ECO:0000313" key="2">
    <source>
        <dbReference type="EMBL" id="AYR23376.1"/>
    </source>
</evidence>
<dbReference type="GO" id="GO:0071111">
    <property type="term" value="F:cyclic-guanylate-specific phosphodiesterase activity"/>
    <property type="evidence" value="ECO:0007669"/>
    <property type="project" value="InterPro"/>
</dbReference>
<dbReference type="RefSeq" id="WP_061790705.1">
    <property type="nucleotide sequence ID" value="NZ_CP024996.1"/>
</dbReference>
<dbReference type="AlphaFoldDB" id="A0AAD0XER6"/>
<dbReference type="SUPFAM" id="SSF141868">
    <property type="entry name" value="EAL domain-like"/>
    <property type="match status" value="1"/>
</dbReference>
<proteinExistence type="predicted"/>
<evidence type="ECO:0000313" key="3">
    <source>
        <dbReference type="Proteomes" id="UP000269199"/>
    </source>
</evidence>
<dbReference type="CDD" id="cd01948">
    <property type="entry name" value="EAL"/>
    <property type="match status" value="1"/>
</dbReference>
<dbReference type="Gene3D" id="3.20.20.450">
    <property type="entry name" value="EAL domain"/>
    <property type="match status" value="1"/>
</dbReference>
<dbReference type="EMBL" id="CP024996">
    <property type="protein sequence ID" value="AYR23376.1"/>
    <property type="molecule type" value="Genomic_DNA"/>
</dbReference>
<feature type="domain" description="EAL" evidence="1">
    <location>
        <begin position="144"/>
        <end position="385"/>
    </location>
</feature>
<protein>
    <submittedName>
        <fullName evidence="2">EAL domain-containing protein</fullName>
    </submittedName>
</protein>
<dbReference type="Proteomes" id="UP000269199">
    <property type="component" value="Chromosome"/>
</dbReference>
<dbReference type="InterPro" id="IPR050706">
    <property type="entry name" value="Cyclic-di-GMP_PDE-like"/>
</dbReference>